<accession>A0ABS0PGX7</accession>
<reference evidence="1 2" key="1">
    <citation type="submission" date="2020-07" db="EMBL/GenBank/DDBJ databases">
        <title>Bradyrhizobium diversity isolated from nodules of indigenous legumes of Western Australia.</title>
        <authorList>
            <person name="Klepa M.S."/>
        </authorList>
    </citation>
    <scope>NUCLEOTIDE SEQUENCE [LARGE SCALE GENOMIC DNA]</scope>
    <source>
        <strain evidence="1 2">CNPSo 4010</strain>
    </source>
</reference>
<dbReference type="RefSeq" id="WP_197957774.1">
    <property type="nucleotide sequence ID" value="NZ_JACCHP010000001.1"/>
</dbReference>
<protein>
    <submittedName>
        <fullName evidence="1">Uncharacterized protein</fullName>
    </submittedName>
</protein>
<dbReference type="Proteomes" id="UP000807370">
    <property type="component" value="Unassembled WGS sequence"/>
</dbReference>
<organism evidence="1 2">
    <name type="scientific">Bradyrhizobium agreste</name>
    <dbReference type="NCBI Taxonomy" id="2751811"/>
    <lineage>
        <taxon>Bacteria</taxon>
        <taxon>Pseudomonadati</taxon>
        <taxon>Pseudomonadota</taxon>
        <taxon>Alphaproteobacteria</taxon>
        <taxon>Hyphomicrobiales</taxon>
        <taxon>Nitrobacteraceae</taxon>
        <taxon>Bradyrhizobium</taxon>
    </lineage>
</organism>
<evidence type="ECO:0000313" key="2">
    <source>
        <dbReference type="Proteomes" id="UP000807370"/>
    </source>
</evidence>
<keyword evidence="2" id="KW-1185">Reference proteome</keyword>
<proteinExistence type="predicted"/>
<sequence>MSTVAKLLARKQALLERLESEPGPNEREEIQALLAQIETALKLLEPQDVAGLERRMNRSRAR</sequence>
<dbReference type="EMBL" id="JACCHP010000001">
    <property type="protein sequence ID" value="MBH5396335.1"/>
    <property type="molecule type" value="Genomic_DNA"/>
</dbReference>
<evidence type="ECO:0000313" key="1">
    <source>
        <dbReference type="EMBL" id="MBH5396335.1"/>
    </source>
</evidence>
<gene>
    <name evidence="1" type="ORF">HZZ13_00675</name>
</gene>
<name>A0ABS0PGX7_9BRAD</name>
<comment type="caution">
    <text evidence="1">The sequence shown here is derived from an EMBL/GenBank/DDBJ whole genome shotgun (WGS) entry which is preliminary data.</text>
</comment>